<evidence type="ECO:0000256" key="6">
    <source>
        <dbReference type="SAM" id="MobiDB-lite"/>
    </source>
</evidence>
<sequence>MVLLQNNQAASRKRPAVKSKTGFVPPFAPPAKIPKSAEENVPQIASESEPPKLGKSQTASSTEKMISVLADAGCTLINPSGPPCLPSDLHKLRNSLNRLFSSDSSLKSEFVQGLSSYINSPGNLRRILSPSRRDGLGSVRSDSLARVLLLVPSIQSHIQNLLLEKLPEYFDVDPGGNVGGRSSSLCLEEDVARLILNQFRWLDFLVDSETFTEKLFEVLSICPVHLKKEIIGSLPEIIGEKNNKTVVDSLQEMLQEDSSIIVPMLDCFSNLHLDDMLQEQVITVALSCIRTIDVEHMPYLLRFLLLLATPANTRRIISHIRHQLKLVGASNVWTTQQSKMKGKSVVNNAEASILDALRTSLRFNKVICQETLNELKSLENVQNHKVIDIWLLMLIYMNSEPLQKSVEKLLKKKILEGCIVETMFDQCVSGNKDLAQDYLPTLLSISEYLLACKEAKAREFGIHMYTYLFKELVDSYSRQEVLGALITHVGSGISHEVSSALDVLVLLASKYSQELIPLSSHITGILDYLETFSVQNLHKVYEAFSLLAFSAQVSTVSFGSPISNELLVIVRKQLSNPDLIYKKMGLIGTLKIVSYLGDAKATKQLSSSQSSTLGQWVVESGASDHISGIIHHTSCPYAPQQNGVAVRKNRHLIETARTLLIESHVLLPFWGDAVLTACYLINRMPSSPIQSQVPYSILFPQSLLYSLPPRVFGSTCFVHNLAPGKDKLAPRALKCVFLGYSRVQKGYRCYSPDLRRYLMLADIKFFESKPFITSSDHLDISEVLSIPTFEEFTIAPPSPSATEVLPIPTVEESSVAPPRPPATGTPLLTYHRRPRPASSPTDSRPAPDPAPTANPAPSTSIALRKGIRTTLNPNPHYVSLSYHHLSSPHYAFISSLSSVSIPKSTGESLSHPGWRHAMIDEMSALHTSGTWELVPLPSGKSTVGCRWLYAVKLDIKNAFLHGDLEDEVYMEQPPGFVTQGESRGLTKDLGRLKYFLGIEVAHSSSGIVISQRKYALDILEETGMTGCRPIDTPMDSDSKLLPGQGEPLSDPARYRRLVGKLNYLIVTRHDISFLVSVKSNYEEALELLETSMNSCKQLPLPLIMFYDDLALTLKKKALHPAIVEWTSKRVGDFESKFLCDLDGGELMVKELYCGLEGDLWMNLDGDISPICLNVLPLVSSSLRAASSLQILPANFVLLSSIERLANQGSLAGIDALLGCPIHLPSSKFFSEPLWGSLSGKQKQIIILSLYYAANWLRELLNAFCTQAVNECDAFSQATREEITLKLFKRLRNLVFLESLLNSSLRQCSFSLPELQPHLESLSPNQLDHNRDQEIKNEHGNGNGGLSQKKKKEKKTSQASLTDGKLRQPTIVDVLRKAGAVPSQEPSVSPSGTCSKGSTPEPSGNQPRNSNLPANVDVSTAVEHVEAQRYKFRPLLLDCFAILAFQKTQDSCCADPASELPLCLYILRDLNRKLDYFSPRRHILVRRMSVPPAFGEMKVIEFISKIQPIFPSLRRHLNSALSGVRADTEICPDHWKTHSAFAGNPDIPNITIFRPSVSRLVIKETLQCFGKMLNIPDVQRDRSVLTDLLEAFQPISMTDCFFQGMQLIPSPGDIGYLYAGAYSFVGTIFDSARAVSFALASEVLLSLESVLASIRTILDNDLDDIGKDIRTGFSKELLSFLSKKLGTFAYKLLMEKCDGVNDIEDGQKVKAEVIQKLLRIYLENSESTSDSLSELACSVLPQVSSRKSAAEDGCSFPTLCPATFCIWYRVMHEENLAMINRLVKEISLLEKARGGVEVEDVKCLLKKLQQSVNVVVSLVNMCKTHDKVNVRAIAVKFGGKFVDSFLKAFGFLQGQFQLQREQIIQMVRELQMATRTIQTLCSEAKGMKQTAITSKIPITKRSMERFLFRVKELLHSTSTGCTFWMGNLKHKNLMGDVVSSQAYIDDQNDNMDNVSMEDIVIDEPTDIAGE</sequence>
<dbReference type="GO" id="GO:0000793">
    <property type="term" value="C:condensed chromosome"/>
    <property type="evidence" value="ECO:0007669"/>
    <property type="project" value="TreeGrafter"/>
</dbReference>
<keyword evidence="4" id="KW-0539">Nucleus</keyword>
<comment type="subcellular location">
    <subcellularLocation>
        <location evidence="1">Nucleus</location>
    </subcellularLocation>
</comment>
<dbReference type="Proteomes" id="UP000187609">
    <property type="component" value="Unassembled WGS sequence"/>
</dbReference>
<dbReference type="Gramene" id="OIT07488">
    <property type="protein sequence ID" value="OIT07488"/>
    <property type="gene ID" value="A4A49_29369"/>
</dbReference>
<keyword evidence="9" id="KW-1185">Reference proteome</keyword>
<organism evidence="8 9">
    <name type="scientific">Nicotiana attenuata</name>
    <name type="common">Coyote tobacco</name>
    <dbReference type="NCBI Taxonomy" id="49451"/>
    <lineage>
        <taxon>Eukaryota</taxon>
        <taxon>Viridiplantae</taxon>
        <taxon>Streptophyta</taxon>
        <taxon>Embryophyta</taxon>
        <taxon>Tracheophyta</taxon>
        <taxon>Spermatophyta</taxon>
        <taxon>Magnoliopsida</taxon>
        <taxon>eudicotyledons</taxon>
        <taxon>Gunneridae</taxon>
        <taxon>Pentapetalae</taxon>
        <taxon>asterids</taxon>
        <taxon>lamiids</taxon>
        <taxon>Solanales</taxon>
        <taxon>Solanaceae</taxon>
        <taxon>Nicotianoideae</taxon>
        <taxon>Nicotianeae</taxon>
        <taxon>Nicotiana</taxon>
    </lineage>
</organism>
<comment type="similarity">
    <text evidence="5">Belongs to the Fanconi anemia protein FANCD2 family.</text>
</comment>
<dbReference type="PANTHER" id="PTHR32086:SF0">
    <property type="entry name" value="FANCONI ANEMIA GROUP D2 PROTEIN"/>
    <property type="match status" value="1"/>
</dbReference>
<keyword evidence="2" id="KW-1017">Isopeptide bond</keyword>
<dbReference type="InterPro" id="IPR029448">
    <property type="entry name" value="FANCD2"/>
</dbReference>
<dbReference type="GO" id="GO:1990918">
    <property type="term" value="P:double-strand break repair involved in meiotic recombination"/>
    <property type="evidence" value="ECO:0007669"/>
    <property type="project" value="EnsemblPlants"/>
</dbReference>
<dbReference type="Pfam" id="PF14631">
    <property type="entry name" value="FancD2"/>
    <property type="match status" value="3"/>
</dbReference>
<evidence type="ECO:0000313" key="9">
    <source>
        <dbReference type="Proteomes" id="UP000187609"/>
    </source>
</evidence>
<dbReference type="GO" id="GO:0036297">
    <property type="term" value="P:interstrand cross-link repair"/>
    <property type="evidence" value="ECO:0007669"/>
    <property type="project" value="TreeGrafter"/>
</dbReference>
<evidence type="ECO:0000256" key="2">
    <source>
        <dbReference type="ARBA" id="ARBA00022499"/>
    </source>
</evidence>
<keyword evidence="3" id="KW-0832">Ubl conjugation</keyword>
<name>A0A1J6J491_NICAT</name>
<evidence type="ECO:0000256" key="1">
    <source>
        <dbReference type="ARBA" id="ARBA00004123"/>
    </source>
</evidence>
<feature type="region of interest" description="Disordered" evidence="6">
    <location>
        <begin position="1"/>
        <end position="60"/>
    </location>
</feature>
<protein>
    <submittedName>
        <fullName evidence="8">Retrovirus-related pol polyprotein from transposon tnt 1-94</fullName>
    </submittedName>
</protein>
<dbReference type="InterPro" id="IPR036397">
    <property type="entry name" value="RNaseH_sf"/>
</dbReference>
<reference evidence="8" key="1">
    <citation type="submission" date="2016-11" db="EMBL/GenBank/DDBJ databases">
        <title>The genome of Nicotiana attenuata.</title>
        <authorList>
            <person name="Xu S."/>
            <person name="Brockmoeller T."/>
            <person name="Gaquerel E."/>
            <person name="Navarro A."/>
            <person name="Kuhl H."/>
            <person name="Gase K."/>
            <person name="Ling Z."/>
            <person name="Zhou W."/>
            <person name="Kreitzer C."/>
            <person name="Stanke M."/>
            <person name="Tang H."/>
            <person name="Lyons E."/>
            <person name="Pandey P."/>
            <person name="Pandey S.P."/>
            <person name="Timmermann B."/>
            <person name="Baldwin I.T."/>
        </authorList>
    </citation>
    <scope>NUCLEOTIDE SEQUENCE [LARGE SCALE GENOMIC DNA]</scope>
    <source>
        <strain evidence="8">UT</strain>
    </source>
</reference>
<evidence type="ECO:0000259" key="7">
    <source>
        <dbReference type="PROSITE" id="PS50994"/>
    </source>
</evidence>
<evidence type="ECO:0000256" key="5">
    <source>
        <dbReference type="ARBA" id="ARBA00093456"/>
    </source>
</evidence>
<dbReference type="GO" id="GO:0007129">
    <property type="term" value="P:homologous chromosome pairing at meiosis"/>
    <property type="evidence" value="ECO:0007669"/>
    <property type="project" value="EnsemblPlants"/>
</dbReference>
<comment type="caution">
    <text evidence="8">The sequence shown here is derived from an EMBL/GenBank/DDBJ whole genome shotgun (WGS) entry which is preliminary data.</text>
</comment>
<dbReference type="SUPFAM" id="SSF53098">
    <property type="entry name" value="Ribonuclease H-like"/>
    <property type="match status" value="1"/>
</dbReference>
<evidence type="ECO:0000256" key="4">
    <source>
        <dbReference type="ARBA" id="ARBA00023242"/>
    </source>
</evidence>
<feature type="compositionally biased region" description="Polar residues" evidence="6">
    <location>
        <begin position="1383"/>
        <end position="1412"/>
    </location>
</feature>
<dbReference type="GO" id="GO:0070182">
    <property type="term" value="F:DNA polymerase binding"/>
    <property type="evidence" value="ECO:0007669"/>
    <property type="project" value="TreeGrafter"/>
</dbReference>
<feature type="region of interest" description="Disordered" evidence="6">
    <location>
        <begin position="1378"/>
        <end position="1412"/>
    </location>
</feature>
<dbReference type="InterPro" id="IPR016024">
    <property type="entry name" value="ARM-type_fold"/>
</dbReference>
<dbReference type="GO" id="GO:0015074">
    <property type="term" value="P:DNA integration"/>
    <property type="evidence" value="ECO:0007669"/>
    <property type="project" value="InterPro"/>
</dbReference>
<dbReference type="STRING" id="49451.A0A1J6J491"/>
<dbReference type="Pfam" id="PF25597">
    <property type="entry name" value="SH3_retrovirus"/>
    <property type="match status" value="1"/>
</dbReference>
<evidence type="ECO:0000313" key="8">
    <source>
        <dbReference type="EMBL" id="OIT07488.1"/>
    </source>
</evidence>
<evidence type="ECO:0000256" key="3">
    <source>
        <dbReference type="ARBA" id="ARBA00022843"/>
    </source>
</evidence>
<feature type="compositionally biased region" description="Polar residues" evidence="6">
    <location>
        <begin position="1"/>
        <end position="10"/>
    </location>
</feature>
<dbReference type="GO" id="GO:0003676">
    <property type="term" value="F:nucleic acid binding"/>
    <property type="evidence" value="ECO:0007669"/>
    <property type="project" value="InterPro"/>
</dbReference>
<feature type="domain" description="Integrase catalytic" evidence="7">
    <location>
        <begin position="513"/>
        <end position="702"/>
    </location>
</feature>
<dbReference type="InterPro" id="IPR012337">
    <property type="entry name" value="RNaseH-like_sf"/>
</dbReference>
<gene>
    <name evidence="8" type="primary">POLX_12</name>
    <name evidence="8" type="ORF">A4A49_29369</name>
</gene>
<feature type="region of interest" description="Disordered" evidence="6">
    <location>
        <begin position="1332"/>
        <end position="1362"/>
    </location>
</feature>
<accession>A0A1J6J491</accession>
<dbReference type="Gene3D" id="3.30.420.10">
    <property type="entry name" value="Ribonuclease H-like superfamily/Ribonuclease H"/>
    <property type="match status" value="1"/>
</dbReference>
<dbReference type="OMA" id="MCLSVET"/>
<dbReference type="GO" id="GO:0005634">
    <property type="term" value="C:nucleus"/>
    <property type="evidence" value="ECO:0007669"/>
    <property type="project" value="UniProtKB-SubCell"/>
</dbReference>
<dbReference type="EMBL" id="MJEQ01037183">
    <property type="protein sequence ID" value="OIT07488.1"/>
    <property type="molecule type" value="Genomic_DNA"/>
</dbReference>
<dbReference type="InterPro" id="IPR057670">
    <property type="entry name" value="SH3_retrovirus"/>
</dbReference>
<dbReference type="PROSITE" id="PS50994">
    <property type="entry name" value="INTEGRASE"/>
    <property type="match status" value="1"/>
</dbReference>
<dbReference type="PANTHER" id="PTHR32086">
    <property type="entry name" value="FANCONI ANEMIA GROUP D2 PROTEIN"/>
    <property type="match status" value="1"/>
</dbReference>
<proteinExistence type="inferred from homology"/>
<dbReference type="GO" id="GO:0031573">
    <property type="term" value="P:mitotic intra-S DNA damage checkpoint signaling"/>
    <property type="evidence" value="ECO:0007669"/>
    <property type="project" value="TreeGrafter"/>
</dbReference>
<feature type="region of interest" description="Disordered" evidence="6">
    <location>
        <begin position="810"/>
        <end position="860"/>
    </location>
</feature>
<dbReference type="SUPFAM" id="SSF48371">
    <property type="entry name" value="ARM repeat"/>
    <property type="match status" value="1"/>
</dbReference>
<dbReference type="InterPro" id="IPR001584">
    <property type="entry name" value="Integrase_cat-core"/>
</dbReference>